<dbReference type="EMBL" id="KZ502363">
    <property type="protein sequence ID" value="PKU80333.1"/>
    <property type="molecule type" value="Genomic_DNA"/>
</dbReference>
<accession>A0A2I0WXE5</accession>
<protein>
    <submittedName>
        <fullName evidence="1">Uncharacterized protein</fullName>
    </submittedName>
</protein>
<name>A0A2I0WXE5_9ASPA</name>
<gene>
    <name evidence="1" type="ORF">MA16_Dca005864</name>
</gene>
<keyword evidence="2" id="KW-1185">Reference proteome</keyword>
<proteinExistence type="predicted"/>
<reference evidence="1 2" key="2">
    <citation type="journal article" date="2017" name="Nature">
        <title>The Apostasia genome and the evolution of orchids.</title>
        <authorList>
            <person name="Zhang G.Q."/>
            <person name="Liu K.W."/>
            <person name="Li Z."/>
            <person name="Lohaus R."/>
            <person name="Hsiao Y.Y."/>
            <person name="Niu S.C."/>
            <person name="Wang J.Y."/>
            <person name="Lin Y.C."/>
            <person name="Xu Q."/>
            <person name="Chen L.J."/>
            <person name="Yoshida K."/>
            <person name="Fujiwara S."/>
            <person name="Wang Z.W."/>
            <person name="Zhang Y.Q."/>
            <person name="Mitsuda N."/>
            <person name="Wang M."/>
            <person name="Liu G.H."/>
            <person name="Pecoraro L."/>
            <person name="Huang H.X."/>
            <person name="Xiao X.J."/>
            <person name="Lin M."/>
            <person name="Wu X.Y."/>
            <person name="Wu W.L."/>
            <person name="Chen Y.Y."/>
            <person name="Chang S.B."/>
            <person name="Sakamoto S."/>
            <person name="Ohme-Takagi M."/>
            <person name="Yagi M."/>
            <person name="Zeng S.J."/>
            <person name="Shen C.Y."/>
            <person name="Yeh C.M."/>
            <person name="Luo Y.B."/>
            <person name="Tsai W.C."/>
            <person name="Van de Peer Y."/>
            <person name="Liu Z.J."/>
        </authorList>
    </citation>
    <scope>NUCLEOTIDE SEQUENCE [LARGE SCALE GENOMIC DNA]</scope>
    <source>
        <tissue evidence="1">The whole plant</tissue>
    </source>
</reference>
<dbReference type="Proteomes" id="UP000233837">
    <property type="component" value="Unassembled WGS sequence"/>
</dbReference>
<organism evidence="1 2">
    <name type="scientific">Dendrobium catenatum</name>
    <dbReference type="NCBI Taxonomy" id="906689"/>
    <lineage>
        <taxon>Eukaryota</taxon>
        <taxon>Viridiplantae</taxon>
        <taxon>Streptophyta</taxon>
        <taxon>Embryophyta</taxon>
        <taxon>Tracheophyta</taxon>
        <taxon>Spermatophyta</taxon>
        <taxon>Magnoliopsida</taxon>
        <taxon>Liliopsida</taxon>
        <taxon>Asparagales</taxon>
        <taxon>Orchidaceae</taxon>
        <taxon>Epidendroideae</taxon>
        <taxon>Malaxideae</taxon>
        <taxon>Dendrobiinae</taxon>
        <taxon>Dendrobium</taxon>
    </lineage>
</organism>
<dbReference type="AlphaFoldDB" id="A0A2I0WXE5"/>
<reference evidence="1 2" key="1">
    <citation type="journal article" date="2016" name="Sci. Rep.">
        <title>The Dendrobium catenatum Lindl. genome sequence provides insights into polysaccharide synthase, floral development and adaptive evolution.</title>
        <authorList>
            <person name="Zhang G.Q."/>
            <person name="Xu Q."/>
            <person name="Bian C."/>
            <person name="Tsai W.C."/>
            <person name="Yeh C.M."/>
            <person name="Liu K.W."/>
            <person name="Yoshida K."/>
            <person name="Zhang L.S."/>
            <person name="Chang S.B."/>
            <person name="Chen F."/>
            <person name="Shi Y."/>
            <person name="Su Y.Y."/>
            <person name="Zhang Y.Q."/>
            <person name="Chen L.J."/>
            <person name="Yin Y."/>
            <person name="Lin M."/>
            <person name="Huang H."/>
            <person name="Deng H."/>
            <person name="Wang Z.W."/>
            <person name="Zhu S.L."/>
            <person name="Zhao X."/>
            <person name="Deng C."/>
            <person name="Niu S.C."/>
            <person name="Huang J."/>
            <person name="Wang M."/>
            <person name="Liu G.H."/>
            <person name="Yang H.J."/>
            <person name="Xiao X.J."/>
            <person name="Hsiao Y.Y."/>
            <person name="Wu W.L."/>
            <person name="Chen Y.Y."/>
            <person name="Mitsuda N."/>
            <person name="Ohme-Takagi M."/>
            <person name="Luo Y.B."/>
            <person name="Van de Peer Y."/>
            <person name="Liu Z.J."/>
        </authorList>
    </citation>
    <scope>NUCLEOTIDE SEQUENCE [LARGE SCALE GENOMIC DNA]</scope>
    <source>
        <tissue evidence="1">The whole plant</tissue>
    </source>
</reference>
<sequence length="91" mass="10031">MQYSSFLLKLPTEKKLLGAECAPSAQALDNLRYPTVPTGTECRYLAGYSVCADDSPRLHSAPNNLSLLRLYVLQLFGYISDLNAALPHTNK</sequence>
<evidence type="ECO:0000313" key="1">
    <source>
        <dbReference type="EMBL" id="PKU80333.1"/>
    </source>
</evidence>
<evidence type="ECO:0000313" key="2">
    <source>
        <dbReference type="Proteomes" id="UP000233837"/>
    </source>
</evidence>